<dbReference type="Pfam" id="PF18826">
    <property type="entry name" value="bVLRF1"/>
    <property type="match status" value="1"/>
</dbReference>
<evidence type="ECO:0000256" key="6">
    <source>
        <dbReference type="ARBA" id="ARBA00022759"/>
    </source>
</evidence>
<dbReference type="OrthoDB" id="429841at2759"/>
<keyword evidence="3 10" id="KW-0963">Cytoplasm</keyword>
<dbReference type="GO" id="GO:0036503">
    <property type="term" value="P:ERAD pathway"/>
    <property type="evidence" value="ECO:0007669"/>
    <property type="project" value="TreeGrafter"/>
</dbReference>
<comment type="domain">
    <text evidence="10">The VLRF1 domain mediates binding to the 60S ribosomal subunit.</text>
</comment>
<dbReference type="Proteomes" id="UP000748756">
    <property type="component" value="Unassembled WGS sequence"/>
</dbReference>
<keyword evidence="8" id="KW-0040">ANK repeat</keyword>
<comment type="subcellular location">
    <subcellularLocation>
        <location evidence="1">Cytoplasm</location>
    </subcellularLocation>
</comment>
<feature type="active site" evidence="10">
    <location>
        <position position="106"/>
    </location>
</feature>
<accession>A0A9P5S5M3</accession>
<keyword evidence="7 10" id="KW-0378">Hydrolase</keyword>
<gene>
    <name evidence="12" type="ORF">BG015_009680</name>
</gene>
<dbReference type="PANTHER" id="PTHR16036">
    <property type="entry name" value="ANKYRIN REPEAT AND ZINC FINGER DOMAIN-CONTAINING PROTEIN 1"/>
    <property type="match status" value="1"/>
</dbReference>
<dbReference type="PANTHER" id="PTHR16036:SF2">
    <property type="entry name" value="TRNA ENDONUCLEASE ANKZF1"/>
    <property type="match status" value="1"/>
</dbReference>
<evidence type="ECO:0000313" key="13">
    <source>
        <dbReference type="Proteomes" id="UP000748756"/>
    </source>
</evidence>
<evidence type="ECO:0000313" key="12">
    <source>
        <dbReference type="EMBL" id="KAF9155488.1"/>
    </source>
</evidence>
<comment type="similarity">
    <text evidence="2 10">Belongs to the ANKZF1/VMS1 family.</text>
</comment>
<sequence length="319" mass="35003">MEQDVISTLHKDLESEAGVTPAIPTLDNTTPMDATPAHQPADTIDTPPRYWTMILLGGGHFAGMVVDLRGQAKKAHSQGSHTRELKIIAHKTFHCYIVRRKNGGTQSSFGAANSGGAMARMYKETALKLEVREVLESWSEWTLHSECVFMHAPGNNKRTVFYEGSIMSCAGQKAFAVVPVCDETPNFNSDQRAYQELTTVKIMLPSKEDQLAEDVEQAMVVAPKTVSHAPVDLTSIATGTVTIKAKSVSTPSVSASLLKVVELVKKGRVEAIDNHFARTGLHPSHLFPKSPRQEYDQRRTPTLLHLASLHGQSRVVQQL</sequence>
<evidence type="ECO:0000256" key="7">
    <source>
        <dbReference type="ARBA" id="ARBA00022801"/>
    </source>
</evidence>
<evidence type="ECO:0000256" key="5">
    <source>
        <dbReference type="ARBA" id="ARBA00022737"/>
    </source>
</evidence>
<name>A0A9P5S5M3_9FUNG</name>
<dbReference type="GO" id="GO:0005737">
    <property type="term" value="C:cytoplasm"/>
    <property type="evidence" value="ECO:0007669"/>
    <property type="project" value="UniProtKB-SubCell"/>
</dbReference>
<protein>
    <recommendedName>
        <fullName evidence="11">VLRF1 domain-containing protein</fullName>
    </recommendedName>
</protein>
<dbReference type="PROSITE" id="PS52044">
    <property type="entry name" value="VLRF1"/>
    <property type="match status" value="1"/>
</dbReference>
<dbReference type="GO" id="GO:0016787">
    <property type="term" value="F:hydrolase activity"/>
    <property type="evidence" value="ECO:0007669"/>
    <property type="project" value="UniProtKB-KW"/>
</dbReference>
<keyword evidence="13" id="KW-1185">Reference proteome</keyword>
<dbReference type="EMBL" id="JAAAUQ010000064">
    <property type="protein sequence ID" value="KAF9155488.1"/>
    <property type="molecule type" value="Genomic_DNA"/>
</dbReference>
<dbReference type="InterPro" id="IPR047139">
    <property type="entry name" value="ANKZ1/VMS1"/>
</dbReference>
<evidence type="ECO:0000259" key="11">
    <source>
        <dbReference type="PROSITE" id="PS52044"/>
    </source>
</evidence>
<organism evidence="12 13">
    <name type="scientific">Linnemannia schmuckeri</name>
    <dbReference type="NCBI Taxonomy" id="64567"/>
    <lineage>
        <taxon>Eukaryota</taxon>
        <taxon>Fungi</taxon>
        <taxon>Fungi incertae sedis</taxon>
        <taxon>Mucoromycota</taxon>
        <taxon>Mortierellomycotina</taxon>
        <taxon>Mortierellomycetes</taxon>
        <taxon>Mortierellales</taxon>
        <taxon>Mortierellaceae</taxon>
        <taxon>Linnemannia</taxon>
    </lineage>
</organism>
<comment type="caution">
    <text evidence="12">The sequence shown here is derived from an EMBL/GenBank/DDBJ whole genome shotgun (WGS) entry which is preliminary data.</text>
</comment>
<reference evidence="12" key="1">
    <citation type="journal article" date="2020" name="Fungal Divers.">
        <title>Resolving the Mortierellaceae phylogeny through synthesis of multi-gene phylogenetics and phylogenomics.</title>
        <authorList>
            <person name="Vandepol N."/>
            <person name="Liber J."/>
            <person name="Desiro A."/>
            <person name="Na H."/>
            <person name="Kennedy M."/>
            <person name="Barry K."/>
            <person name="Grigoriev I.V."/>
            <person name="Miller A.N."/>
            <person name="O'Donnell K."/>
            <person name="Stajich J.E."/>
            <person name="Bonito G."/>
        </authorList>
    </citation>
    <scope>NUCLEOTIDE SEQUENCE</scope>
    <source>
        <strain evidence="12">NRRL 6426</strain>
    </source>
</reference>
<evidence type="ECO:0000256" key="2">
    <source>
        <dbReference type="ARBA" id="ARBA00009262"/>
    </source>
</evidence>
<evidence type="ECO:0000256" key="3">
    <source>
        <dbReference type="ARBA" id="ARBA00022490"/>
    </source>
</evidence>
<evidence type="ECO:0000256" key="1">
    <source>
        <dbReference type="ARBA" id="ARBA00004496"/>
    </source>
</evidence>
<keyword evidence="9" id="KW-0175">Coiled coil</keyword>
<proteinExistence type="inferred from homology"/>
<dbReference type="InterPro" id="IPR041175">
    <property type="entry name" value="VLRF1/Vms1"/>
</dbReference>
<keyword evidence="4 10" id="KW-0540">Nuclease</keyword>
<evidence type="ECO:0000256" key="9">
    <source>
        <dbReference type="ARBA" id="ARBA00023054"/>
    </source>
</evidence>
<dbReference type="AlphaFoldDB" id="A0A9P5S5M3"/>
<dbReference type="GO" id="GO:0004519">
    <property type="term" value="F:endonuclease activity"/>
    <property type="evidence" value="ECO:0007669"/>
    <property type="project" value="UniProtKB-KW"/>
</dbReference>
<evidence type="ECO:0000256" key="8">
    <source>
        <dbReference type="ARBA" id="ARBA00023043"/>
    </source>
</evidence>
<keyword evidence="6 10" id="KW-0255">Endonuclease</keyword>
<evidence type="ECO:0000256" key="4">
    <source>
        <dbReference type="ARBA" id="ARBA00022722"/>
    </source>
</evidence>
<feature type="domain" description="VLRF1" evidence="11">
    <location>
        <begin position="47"/>
        <end position="200"/>
    </location>
</feature>
<keyword evidence="5" id="KW-0677">Repeat</keyword>
<evidence type="ECO:0000256" key="10">
    <source>
        <dbReference type="PROSITE-ProRule" id="PRU01389"/>
    </source>
</evidence>